<dbReference type="InterPro" id="IPR021881">
    <property type="entry name" value="NACK_C"/>
</dbReference>
<evidence type="ECO:0000256" key="1">
    <source>
        <dbReference type="ARBA" id="ARBA00022701"/>
    </source>
</evidence>
<evidence type="ECO:0000313" key="4">
    <source>
        <dbReference type="EMBL" id="KAF5955022.1"/>
    </source>
</evidence>
<evidence type="ECO:0000313" key="5">
    <source>
        <dbReference type="Proteomes" id="UP000593564"/>
    </source>
</evidence>
<keyword evidence="1" id="KW-0493">Microtubule</keyword>
<evidence type="ECO:0000259" key="3">
    <source>
        <dbReference type="Pfam" id="PF11995"/>
    </source>
</evidence>
<feature type="compositionally biased region" description="Polar residues" evidence="2">
    <location>
        <begin position="1"/>
        <end position="11"/>
    </location>
</feature>
<reference evidence="5" key="1">
    <citation type="journal article" date="2020" name="Nat. Commun.">
        <title>Genome assembly of wild tea tree DASZ reveals pedigree and selection history of tea varieties.</title>
        <authorList>
            <person name="Zhang W."/>
            <person name="Zhang Y."/>
            <person name="Qiu H."/>
            <person name="Guo Y."/>
            <person name="Wan H."/>
            <person name="Zhang X."/>
            <person name="Scossa F."/>
            <person name="Alseekh S."/>
            <person name="Zhang Q."/>
            <person name="Wang P."/>
            <person name="Xu L."/>
            <person name="Schmidt M.H."/>
            <person name="Jia X."/>
            <person name="Li D."/>
            <person name="Zhu A."/>
            <person name="Guo F."/>
            <person name="Chen W."/>
            <person name="Ni D."/>
            <person name="Usadel B."/>
            <person name="Fernie A.R."/>
            <person name="Wen W."/>
        </authorList>
    </citation>
    <scope>NUCLEOTIDE SEQUENCE [LARGE SCALE GENOMIC DNA]</scope>
    <source>
        <strain evidence="5">cv. G240</strain>
    </source>
</reference>
<keyword evidence="5" id="KW-1185">Reference proteome</keyword>
<sequence>MKKKPNGTSEDLCTEVRSIEAEESNRSSSLEQNTEISESMFVPTRLIKKFIAHSLARAGDPTDAIYVEVELRRLSFLKDTFSRGSKRIRLSCLLRGKIYIHLVGCGTQKKMICY</sequence>
<gene>
    <name evidence="4" type="ORF">HYC85_007878</name>
</gene>
<dbReference type="AlphaFoldDB" id="A0A7J7HQ63"/>
<dbReference type="Pfam" id="PF11995">
    <property type="entry name" value="DUF3490"/>
    <property type="match status" value="1"/>
</dbReference>
<accession>A0A7J7HQ63</accession>
<evidence type="ECO:0000256" key="2">
    <source>
        <dbReference type="SAM" id="MobiDB-lite"/>
    </source>
</evidence>
<comment type="caution">
    <text evidence="4">The sequence shown here is derived from an EMBL/GenBank/DDBJ whole genome shotgun (WGS) entry which is preliminary data.</text>
</comment>
<organism evidence="4 5">
    <name type="scientific">Camellia sinensis</name>
    <name type="common">Tea plant</name>
    <name type="synonym">Thea sinensis</name>
    <dbReference type="NCBI Taxonomy" id="4442"/>
    <lineage>
        <taxon>Eukaryota</taxon>
        <taxon>Viridiplantae</taxon>
        <taxon>Streptophyta</taxon>
        <taxon>Embryophyta</taxon>
        <taxon>Tracheophyta</taxon>
        <taxon>Spermatophyta</taxon>
        <taxon>Magnoliopsida</taxon>
        <taxon>eudicotyledons</taxon>
        <taxon>Gunneridae</taxon>
        <taxon>Pentapetalae</taxon>
        <taxon>asterids</taxon>
        <taxon>Ericales</taxon>
        <taxon>Theaceae</taxon>
        <taxon>Camellia</taxon>
    </lineage>
</organism>
<proteinExistence type="predicted"/>
<reference evidence="4 5" key="2">
    <citation type="submission" date="2020-07" db="EMBL/GenBank/DDBJ databases">
        <title>Genome assembly of wild tea tree DASZ reveals pedigree and selection history of tea varieties.</title>
        <authorList>
            <person name="Zhang W."/>
        </authorList>
    </citation>
    <scope>NUCLEOTIDE SEQUENCE [LARGE SCALE GENOMIC DNA]</scope>
    <source>
        <strain evidence="5">cv. G240</strain>
        <tissue evidence="4">Leaf</tissue>
    </source>
</reference>
<protein>
    <recommendedName>
        <fullName evidence="3">NPK1-activating kinesin-like protein C-terminal domain-containing protein</fullName>
    </recommendedName>
</protein>
<name>A0A7J7HQ63_CAMSI</name>
<feature type="domain" description="NPK1-activating kinesin-like protein C-terminal" evidence="3">
    <location>
        <begin position="58"/>
        <end position="87"/>
    </location>
</feature>
<dbReference type="EMBL" id="JACBKZ010000003">
    <property type="protein sequence ID" value="KAF5955022.1"/>
    <property type="molecule type" value="Genomic_DNA"/>
</dbReference>
<dbReference type="Proteomes" id="UP000593564">
    <property type="component" value="Unassembled WGS sequence"/>
</dbReference>
<dbReference type="GO" id="GO:0005874">
    <property type="term" value="C:microtubule"/>
    <property type="evidence" value="ECO:0007669"/>
    <property type="project" value="UniProtKB-KW"/>
</dbReference>
<feature type="region of interest" description="Disordered" evidence="2">
    <location>
        <begin position="1"/>
        <end position="34"/>
    </location>
</feature>